<gene>
    <name evidence="2" type="ORF">XBKB1_560014</name>
</gene>
<protein>
    <recommendedName>
        <fullName evidence="4">Small terminase subunit</fullName>
    </recommendedName>
</protein>
<dbReference type="GO" id="GO:0004519">
    <property type="term" value="F:endonuclease activity"/>
    <property type="evidence" value="ECO:0007669"/>
    <property type="project" value="InterPro"/>
</dbReference>
<proteinExistence type="predicted"/>
<evidence type="ECO:0000256" key="1">
    <source>
        <dbReference type="SAM" id="MobiDB-lite"/>
    </source>
</evidence>
<evidence type="ECO:0008006" key="4">
    <source>
        <dbReference type="Google" id="ProtNLM"/>
    </source>
</evidence>
<dbReference type="Pfam" id="PF05944">
    <property type="entry name" value="Phage_term_smal"/>
    <property type="match status" value="1"/>
</dbReference>
<dbReference type="GO" id="GO:0003677">
    <property type="term" value="F:DNA binding"/>
    <property type="evidence" value="ECO:0007669"/>
    <property type="project" value="InterPro"/>
</dbReference>
<sequence length="291" mass="32334">MPRAAANKSLDEVPEYAGTVRGGMMLTPAQEHWQKVMASRRGEEGMTSEALTAYEQVLHRLRFDQARLSDLQSTERKIDYKRTVLESYDGWIEGVLGSDTGLADEVLTTVMIWQMDVGHYDRALTTADYVIRHNLPLPDRYRRTVGPLLVDEICDKALTIFSAGNATVDPVPLAILERLAELVTPLDMPSQVEAKLFKTLAYTLRLSPEREDKARALSLMQQALMLFVNIGVKKDIEALTRELKKIAEGDSASSDNTVMPPPKTTPATAGKKADKSKTRTRTTAVKAKSSR</sequence>
<organism evidence="2 3">
    <name type="scientific">Xenorhabdus bovienii str. kraussei Becker Underwood</name>
    <dbReference type="NCBI Taxonomy" id="1398204"/>
    <lineage>
        <taxon>Bacteria</taxon>
        <taxon>Pseudomonadati</taxon>
        <taxon>Pseudomonadota</taxon>
        <taxon>Gammaproteobacteria</taxon>
        <taxon>Enterobacterales</taxon>
        <taxon>Morganellaceae</taxon>
        <taxon>Xenorhabdus</taxon>
    </lineage>
</organism>
<name>A0A077PPP7_XENBV</name>
<feature type="compositionally biased region" description="Low complexity" evidence="1">
    <location>
        <begin position="281"/>
        <end position="291"/>
    </location>
</feature>
<feature type="region of interest" description="Disordered" evidence="1">
    <location>
        <begin position="247"/>
        <end position="291"/>
    </location>
</feature>
<evidence type="ECO:0000313" key="3">
    <source>
        <dbReference type="Proteomes" id="UP000028493"/>
    </source>
</evidence>
<comment type="caution">
    <text evidence="2">The sequence shown here is derived from an EMBL/GenBank/DDBJ whole genome shotgun (WGS) entry which is preliminary data.</text>
</comment>
<dbReference type="InterPro" id="IPR010270">
    <property type="entry name" value="Phage_P2_GpM"/>
</dbReference>
<dbReference type="AlphaFoldDB" id="A0A077PPP7"/>
<evidence type="ECO:0000313" key="2">
    <source>
        <dbReference type="EMBL" id="CDH26300.1"/>
    </source>
</evidence>
<dbReference type="HOGENOM" id="CLU_076316_0_0_6"/>
<dbReference type="EMBL" id="CBSZ010000391">
    <property type="protein sequence ID" value="CDH26300.1"/>
    <property type="molecule type" value="Genomic_DNA"/>
</dbReference>
<accession>A0A077PPP7</accession>
<dbReference type="Proteomes" id="UP000028493">
    <property type="component" value="Unassembled WGS sequence"/>
</dbReference>
<reference evidence="2" key="1">
    <citation type="submission" date="2013-07" db="EMBL/GenBank/DDBJ databases">
        <title>Sub-species coevolution in mutualistic symbiosis.</title>
        <authorList>
            <person name="Murfin K."/>
            <person name="Klassen J."/>
            <person name="Lee M."/>
            <person name="Forst S."/>
            <person name="Stock P."/>
            <person name="Goodrich-Blair H."/>
        </authorList>
    </citation>
    <scope>NUCLEOTIDE SEQUENCE [LARGE SCALE GENOMIC DNA]</scope>
    <source>
        <strain evidence="2">Kraussei Becker Underwood</strain>
    </source>
</reference>